<sequence>MACRKVLSIRQFSTGQVASQLVKPPVQIFGIEGRYATALYSAATKKKTLDSVEKDLIGLETSLKTDPKFKSFILNPTIKRSLKSEALKAISAKISLKPESANLLQLLAENGRLIKLDRVITAFKTIMAAHRGEVVCEVTSARELDAEQKTKLQGVLKSFLKSGQSILLTTKVDPSIIGGLLVSIGDRYVDMSVASKIKKYSEIISAPV</sequence>
<feature type="non-terminal residue" evidence="12">
    <location>
        <position position="1"/>
    </location>
</feature>
<dbReference type="STRING" id="77166.N6UJY5"/>
<evidence type="ECO:0000256" key="11">
    <source>
        <dbReference type="ARBA" id="ARBA00033369"/>
    </source>
</evidence>
<dbReference type="EMBL" id="KB739995">
    <property type="protein sequence ID" value="ENN82040.1"/>
    <property type="molecule type" value="Genomic_DNA"/>
</dbReference>
<keyword evidence="3" id="KW-0813">Transport</keyword>
<dbReference type="OMA" id="MVDNIQD"/>
<dbReference type="PRINTS" id="PR00125">
    <property type="entry name" value="ATPASEDELTA"/>
</dbReference>
<evidence type="ECO:0000256" key="10">
    <source>
        <dbReference type="ARBA" id="ARBA00023310"/>
    </source>
</evidence>
<dbReference type="NCBIfam" id="TIGR01145">
    <property type="entry name" value="ATP_synt_delta"/>
    <property type="match status" value="1"/>
</dbReference>
<dbReference type="InterPro" id="IPR000711">
    <property type="entry name" value="ATPase_OSCP/dsu"/>
</dbReference>
<protein>
    <recommendedName>
        <fullName evidence="11">Oligomycin sensitivity conferral protein</fullName>
    </recommendedName>
</protein>
<dbReference type="InterPro" id="IPR026015">
    <property type="entry name" value="ATP_synth_OSCP/delta_N_sf"/>
</dbReference>
<evidence type="ECO:0000313" key="14">
    <source>
        <dbReference type="EMBL" id="ERL90057.1"/>
    </source>
</evidence>
<dbReference type="FunFam" id="1.10.520.20:FF:000002">
    <property type="entry name" value="ATP synthase subunit O, mitochondrial"/>
    <property type="match status" value="1"/>
</dbReference>
<dbReference type="Gene3D" id="1.10.520.20">
    <property type="entry name" value="N-terminal domain of the delta subunit of the F1F0-ATP synthase"/>
    <property type="match status" value="1"/>
</dbReference>
<dbReference type="EMBL" id="KB630277">
    <property type="protein sequence ID" value="ERL83508.1"/>
    <property type="molecule type" value="Genomic_DNA"/>
</dbReference>
<evidence type="ECO:0000256" key="8">
    <source>
        <dbReference type="ARBA" id="ARBA00023128"/>
    </source>
</evidence>
<keyword evidence="4" id="KW-0375">Hydrogen ion transport</keyword>
<keyword evidence="10" id="KW-0066">ATP synthesis</keyword>
<comment type="subcellular location">
    <subcellularLocation>
        <location evidence="1">Mitochondrion inner membrane</location>
    </subcellularLocation>
</comment>
<evidence type="ECO:0000256" key="7">
    <source>
        <dbReference type="ARBA" id="ARBA00023065"/>
    </source>
</evidence>
<dbReference type="OrthoDB" id="1262810at2759"/>
<keyword evidence="5" id="KW-0999">Mitochondrion inner membrane</keyword>
<dbReference type="SUPFAM" id="SSF47928">
    <property type="entry name" value="N-terminal domain of the delta subunit of the F1F0-ATP synthase"/>
    <property type="match status" value="1"/>
</dbReference>
<evidence type="ECO:0000256" key="1">
    <source>
        <dbReference type="ARBA" id="ARBA00004273"/>
    </source>
</evidence>
<reference evidence="15" key="2">
    <citation type="submission" date="2024-08" db="UniProtKB">
        <authorList>
            <consortium name="EnsemblMetazoa"/>
        </authorList>
    </citation>
    <scope>IDENTIFICATION</scope>
</reference>
<dbReference type="GO" id="GO:0005743">
    <property type="term" value="C:mitochondrial inner membrane"/>
    <property type="evidence" value="ECO:0007669"/>
    <property type="project" value="UniProtKB-SubCell"/>
</dbReference>
<evidence type="ECO:0000256" key="4">
    <source>
        <dbReference type="ARBA" id="ARBA00022781"/>
    </source>
</evidence>
<dbReference type="SMR" id="N6UJY5"/>
<keyword evidence="7" id="KW-0406">Ion transport</keyword>
<keyword evidence="16" id="KW-1185">Reference proteome</keyword>
<dbReference type="EnsemblMetazoa" id="XM_019917042.1">
    <property type="protein sequence ID" value="XP_019772601.1"/>
    <property type="gene ID" value="LOC109546184"/>
</dbReference>
<dbReference type="PANTHER" id="PTHR11910">
    <property type="entry name" value="ATP SYNTHASE DELTA CHAIN"/>
    <property type="match status" value="1"/>
</dbReference>
<organism evidence="12">
    <name type="scientific">Dendroctonus ponderosae</name>
    <name type="common">Mountain pine beetle</name>
    <dbReference type="NCBI Taxonomy" id="77166"/>
    <lineage>
        <taxon>Eukaryota</taxon>
        <taxon>Metazoa</taxon>
        <taxon>Ecdysozoa</taxon>
        <taxon>Arthropoda</taxon>
        <taxon>Hexapoda</taxon>
        <taxon>Insecta</taxon>
        <taxon>Pterygota</taxon>
        <taxon>Neoptera</taxon>
        <taxon>Endopterygota</taxon>
        <taxon>Coleoptera</taxon>
        <taxon>Polyphaga</taxon>
        <taxon>Cucujiformia</taxon>
        <taxon>Curculionidae</taxon>
        <taxon>Scolytinae</taxon>
        <taxon>Dendroctonus</taxon>
    </lineage>
</organism>
<dbReference type="HAMAP" id="MF_01416">
    <property type="entry name" value="ATP_synth_delta_bact"/>
    <property type="match status" value="1"/>
</dbReference>
<evidence type="ECO:0000256" key="5">
    <source>
        <dbReference type="ARBA" id="ARBA00022792"/>
    </source>
</evidence>
<reference evidence="16 17" key="1">
    <citation type="journal article" date="2013" name="Genome Biol.">
        <title>Draft genome of the mountain pine beetle, Dendroctonus ponderosae Hopkins, a major forest pest.</title>
        <authorList>
            <person name="Keeling C.I."/>
            <person name="Yuen M.M."/>
            <person name="Liao N.Y."/>
            <person name="Docking T.R."/>
            <person name="Chan S.K."/>
            <person name="Taylor G.A."/>
            <person name="Palmquist D.L."/>
            <person name="Jackman S.D."/>
            <person name="Nguyen A."/>
            <person name="Li M."/>
            <person name="Henderson H."/>
            <person name="Janes J.K."/>
            <person name="Zhao Y."/>
            <person name="Pandoh P."/>
            <person name="Moore R."/>
            <person name="Sperling F.A."/>
            <person name="Huber D.P."/>
            <person name="Birol I."/>
            <person name="Jones S.J."/>
            <person name="Bohlmann J."/>
        </authorList>
    </citation>
    <scope>NUCLEOTIDE SEQUENCE</scope>
</reference>
<dbReference type="Proteomes" id="UP000030742">
    <property type="component" value="Unassembled WGS sequence"/>
</dbReference>
<keyword evidence="9" id="KW-0472">Membrane</keyword>
<evidence type="ECO:0000256" key="3">
    <source>
        <dbReference type="ARBA" id="ARBA00022448"/>
    </source>
</evidence>
<evidence type="ECO:0000313" key="17">
    <source>
        <dbReference type="Proteomes" id="UP000030742"/>
    </source>
</evidence>
<dbReference type="KEGG" id="dpa:109546184"/>
<evidence type="ECO:0000313" key="12">
    <source>
        <dbReference type="EMBL" id="ENN82040.1"/>
    </source>
</evidence>
<evidence type="ECO:0000313" key="15">
    <source>
        <dbReference type="EnsemblMetazoa" id="XP_019772601.1"/>
    </source>
</evidence>
<evidence type="ECO:0000313" key="13">
    <source>
        <dbReference type="EMBL" id="ERL83508.1"/>
    </source>
</evidence>
<dbReference type="EMBL" id="KB632201">
    <property type="protein sequence ID" value="ERL90057.1"/>
    <property type="molecule type" value="Genomic_DNA"/>
</dbReference>
<dbReference type="HOGENOM" id="CLU_085114_0_0_1"/>
<accession>N6UJY5</accession>
<evidence type="ECO:0000256" key="2">
    <source>
        <dbReference type="ARBA" id="ARBA00007046"/>
    </source>
</evidence>
<keyword evidence="6" id="KW-0809">Transit peptide</keyword>
<evidence type="ECO:0000313" key="16">
    <source>
        <dbReference type="Proteomes" id="UP000019118"/>
    </source>
</evidence>
<dbReference type="GO" id="GO:0046933">
    <property type="term" value="F:proton-transporting ATP synthase activity, rotational mechanism"/>
    <property type="evidence" value="ECO:0007669"/>
    <property type="project" value="InterPro"/>
</dbReference>
<name>N6UJY5_DENPD</name>
<keyword evidence="8" id="KW-0496">Mitochondrion</keyword>
<dbReference type="Proteomes" id="UP000019118">
    <property type="component" value="Unassembled WGS sequence"/>
</dbReference>
<gene>
    <name evidence="15" type="primary">109546184</name>
    <name evidence="13" type="ORF">D910_00539</name>
    <name evidence="14" type="ORF">D910_07413</name>
    <name evidence="12" type="ORF">YQE_01615</name>
</gene>
<comment type="similarity">
    <text evidence="2">Belongs to the ATPase delta chain family.</text>
</comment>
<proteinExistence type="inferred from homology"/>
<dbReference type="Pfam" id="PF00213">
    <property type="entry name" value="OSCP"/>
    <property type="match status" value="1"/>
</dbReference>
<evidence type="ECO:0000256" key="9">
    <source>
        <dbReference type="ARBA" id="ARBA00023136"/>
    </source>
</evidence>
<dbReference type="AlphaFoldDB" id="N6UJY5"/>
<evidence type="ECO:0000256" key="6">
    <source>
        <dbReference type="ARBA" id="ARBA00022946"/>
    </source>
</evidence>